<name>A0A410NTK9_BREDI</name>
<reference evidence="2 4" key="2">
    <citation type="submission" date="2020-12" db="EMBL/GenBank/DDBJ databases">
        <title>FDA dAtabase for Regulatory Grade micrObial Sequences (FDA-ARGOS): Supporting development and validation of Infectious Disease Dx tests.</title>
        <authorList>
            <person name="Kerrigan L."/>
            <person name="Long C."/>
            <person name="Tallon L."/>
            <person name="Sadzewicz L."/>
            <person name="Zhao X."/>
            <person name="Boylan J."/>
            <person name="Ott S."/>
            <person name="Bowen H."/>
            <person name="Vavikolanu K."/>
            <person name="Mehta A."/>
            <person name="Aluvathingal J."/>
            <person name="Nadendla S."/>
            <person name="Yan Y."/>
            <person name="Sichtig H."/>
        </authorList>
    </citation>
    <scope>NUCLEOTIDE SEQUENCE [LARGE SCALE GENOMIC DNA]</scope>
    <source>
        <strain evidence="2 4">FDAARGOS_1026</strain>
    </source>
</reference>
<accession>A0A410NTK9</accession>
<keyword evidence="4" id="KW-1185">Reference proteome</keyword>
<organism evidence="1 3">
    <name type="scientific">Brevundimonas diminuta</name>
    <name type="common">Pseudomonas diminuta</name>
    <dbReference type="NCBI Taxonomy" id="293"/>
    <lineage>
        <taxon>Bacteria</taxon>
        <taxon>Pseudomonadati</taxon>
        <taxon>Pseudomonadota</taxon>
        <taxon>Alphaproteobacteria</taxon>
        <taxon>Caulobacterales</taxon>
        <taxon>Caulobacteraceae</taxon>
        <taxon>Brevundimonas</taxon>
    </lineage>
</organism>
<gene>
    <name evidence="1" type="ORF">EQG53_02560</name>
    <name evidence="2" type="ORF">I6H83_02395</name>
</gene>
<dbReference type="EMBL" id="CP035093">
    <property type="protein sequence ID" value="QAT13324.1"/>
    <property type="molecule type" value="Genomic_DNA"/>
</dbReference>
<reference evidence="1 3" key="1">
    <citation type="submission" date="2019-01" db="EMBL/GenBank/DDBJ databases">
        <title>Brevundimonas diminuta Genome sequencing and assembly.</title>
        <authorList>
            <person name="Chen H."/>
        </authorList>
    </citation>
    <scope>NUCLEOTIDE SEQUENCE [LARGE SCALE GENOMIC DNA]</scope>
    <source>
        <strain evidence="1">ATCC</strain>
        <strain evidence="3">ATCC(B) 19146</strain>
    </source>
</reference>
<evidence type="ECO:0000313" key="1">
    <source>
        <dbReference type="EMBL" id="QAT13324.1"/>
    </source>
</evidence>
<sequence>MNDFSPALLKAHFGQLVDAVGTQEAAAAFLGVSRQRVGQLISTANNDLPTWGQVWKLEKVTGQSLVFGAFSRMTAGEEAHTGALTAAVESTATATRALQAVHAAKADGIIEPHEVEAVRDAARDNLIAAQRQYDESMRLRSTAGADA</sequence>
<dbReference type="AlphaFoldDB" id="A0A410NTK9"/>
<evidence type="ECO:0000313" key="3">
    <source>
        <dbReference type="Proteomes" id="UP000287388"/>
    </source>
</evidence>
<dbReference type="KEGG" id="bdm:EQG53_02560"/>
<protein>
    <submittedName>
        <fullName evidence="1">Uncharacterized protein</fullName>
    </submittedName>
</protein>
<dbReference type="EMBL" id="CP066026">
    <property type="protein sequence ID" value="QQB89314.1"/>
    <property type="molecule type" value="Genomic_DNA"/>
</dbReference>
<dbReference type="RefSeq" id="WP_128719022.1">
    <property type="nucleotide sequence ID" value="NZ_BJNC01000017.1"/>
</dbReference>
<evidence type="ECO:0000313" key="2">
    <source>
        <dbReference type="EMBL" id="QQB89314.1"/>
    </source>
</evidence>
<dbReference type="Proteomes" id="UP000287388">
    <property type="component" value="Chromosome"/>
</dbReference>
<dbReference type="Proteomes" id="UP000596117">
    <property type="component" value="Chromosome"/>
</dbReference>
<evidence type="ECO:0000313" key="4">
    <source>
        <dbReference type="Proteomes" id="UP000596117"/>
    </source>
</evidence>
<proteinExistence type="predicted"/>